<evidence type="ECO:0000313" key="2">
    <source>
        <dbReference type="EMBL" id="MCW1923342.1"/>
    </source>
</evidence>
<name>A0ABT3GIM0_9BACT</name>
<keyword evidence="1" id="KW-0732">Signal</keyword>
<sequence length="244" mass="25958">MQFPTLQTVLFFAALALPAAAQTLQPALEQRYESGQYLITLGASTVNQHAGIDLRNGPGNAWIFDFCADFSAGVNNSSHYNVSAGFGSLTLDQADDLSALLYNTLPVFDGMVRDAITASGDDWPDVGYSGYNDLLAYAAGMQLALWEIIHDPASGDLDSGNFSVDTVADPDVALGRSNADAFLDGIAGGWTSQPGFTFEYARPTDAGGTPVPNGQDRLWVVIPEPSSALLGAFGLLFLLRRRRA</sequence>
<feature type="chain" id="PRO_5047451302" description="PEP-CTERM protein-sorting domain-containing protein" evidence="1">
    <location>
        <begin position="22"/>
        <end position="244"/>
    </location>
</feature>
<comment type="caution">
    <text evidence="2">The sequence shown here is derived from an EMBL/GenBank/DDBJ whole genome shotgun (WGS) entry which is preliminary data.</text>
</comment>
<evidence type="ECO:0000313" key="3">
    <source>
        <dbReference type="Proteomes" id="UP001320876"/>
    </source>
</evidence>
<dbReference type="Proteomes" id="UP001320876">
    <property type="component" value="Unassembled WGS sequence"/>
</dbReference>
<proteinExistence type="predicted"/>
<keyword evidence="3" id="KW-1185">Reference proteome</keyword>
<reference evidence="2 3" key="1">
    <citation type="submission" date="2022-10" db="EMBL/GenBank/DDBJ databases">
        <title>Luteolibacter arcticus strain CCTCC AB 2014275, whole genome shotgun sequencing project.</title>
        <authorList>
            <person name="Zhao G."/>
            <person name="Shen L."/>
        </authorList>
    </citation>
    <scope>NUCLEOTIDE SEQUENCE [LARGE SCALE GENOMIC DNA]</scope>
    <source>
        <strain evidence="2 3">CCTCC AB 2014275</strain>
    </source>
</reference>
<evidence type="ECO:0008006" key="4">
    <source>
        <dbReference type="Google" id="ProtNLM"/>
    </source>
</evidence>
<dbReference type="RefSeq" id="WP_264487447.1">
    <property type="nucleotide sequence ID" value="NZ_JAPDDT010000004.1"/>
</dbReference>
<protein>
    <recommendedName>
        <fullName evidence="4">PEP-CTERM protein-sorting domain-containing protein</fullName>
    </recommendedName>
</protein>
<accession>A0ABT3GIM0</accession>
<gene>
    <name evidence="2" type="ORF">OKA05_12325</name>
</gene>
<feature type="signal peptide" evidence="1">
    <location>
        <begin position="1"/>
        <end position="21"/>
    </location>
</feature>
<organism evidence="2 3">
    <name type="scientific">Luteolibacter arcticus</name>
    <dbReference type="NCBI Taxonomy" id="1581411"/>
    <lineage>
        <taxon>Bacteria</taxon>
        <taxon>Pseudomonadati</taxon>
        <taxon>Verrucomicrobiota</taxon>
        <taxon>Verrucomicrobiia</taxon>
        <taxon>Verrucomicrobiales</taxon>
        <taxon>Verrucomicrobiaceae</taxon>
        <taxon>Luteolibacter</taxon>
    </lineage>
</organism>
<evidence type="ECO:0000256" key="1">
    <source>
        <dbReference type="SAM" id="SignalP"/>
    </source>
</evidence>
<dbReference type="EMBL" id="JAPDDT010000004">
    <property type="protein sequence ID" value="MCW1923342.1"/>
    <property type="molecule type" value="Genomic_DNA"/>
</dbReference>